<gene>
    <name evidence="2" type="ORF">RN50_03354</name>
</gene>
<keyword evidence="1" id="KW-1133">Transmembrane helix</keyword>
<dbReference type="Pfam" id="PF19779">
    <property type="entry name" value="DUF6264"/>
    <property type="match status" value="1"/>
</dbReference>
<sequence>MTGSRPDAPRRRPVDRLVTIALLAYGLVNVVVTGLSYLDFPTAMNQMMSALGVDGEFTNFAQGKLWGTIASIVLVAGWSLTALLSVRRLRSGKVSWWVPLAGGAVTLLVASICAAIPLMNDPAFIDFVAKTAGG</sequence>
<name>A0A0F0KDN8_9MICO</name>
<dbReference type="Proteomes" id="UP000033572">
    <property type="component" value="Unassembled WGS sequence"/>
</dbReference>
<reference evidence="2 3" key="1">
    <citation type="submission" date="2015-02" db="EMBL/GenBank/DDBJ databases">
        <title>Draft genome sequences of ten Microbacterium spp. with emphasis on heavy metal contaminated environments.</title>
        <authorList>
            <person name="Corretto E."/>
        </authorList>
    </citation>
    <scope>NUCLEOTIDE SEQUENCE [LARGE SCALE GENOMIC DNA]</scope>
    <source>
        <strain evidence="2 3">DSM 12966</strain>
    </source>
</reference>
<keyword evidence="1" id="KW-0812">Transmembrane</keyword>
<keyword evidence="3" id="KW-1185">Reference proteome</keyword>
<evidence type="ECO:0000313" key="3">
    <source>
        <dbReference type="Proteomes" id="UP000033572"/>
    </source>
</evidence>
<organism evidence="2 3">
    <name type="scientific">Microbacterium foliorum</name>
    <dbReference type="NCBI Taxonomy" id="104336"/>
    <lineage>
        <taxon>Bacteria</taxon>
        <taxon>Bacillati</taxon>
        <taxon>Actinomycetota</taxon>
        <taxon>Actinomycetes</taxon>
        <taxon>Micrococcales</taxon>
        <taxon>Microbacteriaceae</taxon>
        <taxon>Microbacterium</taxon>
    </lineage>
</organism>
<proteinExistence type="predicted"/>
<feature type="transmembrane region" description="Helical" evidence="1">
    <location>
        <begin position="65"/>
        <end position="84"/>
    </location>
</feature>
<feature type="transmembrane region" description="Helical" evidence="1">
    <location>
        <begin position="96"/>
        <end position="119"/>
    </location>
</feature>
<dbReference type="AlphaFoldDB" id="A0A0F0KDN8"/>
<keyword evidence="1" id="KW-0472">Membrane</keyword>
<comment type="caution">
    <text evidence="2">The sequence shown here is derived from an EMBL/GenBank/DDBJ whole genome shotgun (WGS) entry which is preliminary data.</text>
</comment>
<feature type="transmembrane region" description="Helical" evidence="1">
    <location>
        <begin position="20"/>
        <end position="38"/>
    </location>
</feature>
<evidence type="ECO:0000256" key="1">
    <source>
        <dbReference type="SAM" id="Phobius"/>
    </source>
</evidence>
<dbReference type="EMBL" id="JYIU01000046">
    <property type="protein sequence ID" value="KJL18245.1"/>
    <property type="molecule type" value="Genomic_DNA"/>
</dbReference>
<dbReference type="PATRIC" id="fig|104336.4.peg.3395"/>
<accession>A0A0F0KDN8</accession>
<protein>
    <submittedName>
        <fullName evidence="2">Uncharacterized protein</fullName>
    </submittedName>
</protein>
<evidence type="ECO:0000313" key="2">
    <source>
        <dbReference type="EMBL" id="KJL18245.1"/>
    </source>
</evidence>
<dbReference type="InterPro" id="IPR046231">
    <property type="entry name" value="DUF6264"/>
</dbReference>